<organism evidence="1 2">
    <name type="scientific">Elsinoe ampelina</name>
    <dbReference type="NCBI Taxonomy" id="302913"/>
    <lineage>
        <taxon>Eukaryota</taxon>
        <taxon>Fungi</taxon>
        <taxon>Dikarya</taxon>
        <taxon>Ascomycota</taxon>
        <taxon>Pezizomycotina</taxon>
        <taxon>Dothideomycetes</taxon>
        <taxon>Dothideomycetidae</taxon>
        <taxon>Myriangiales</taxon>
        <taxon>Elsinoaceae</taxon>
        <taxon>Elsinoe</taxon>
    </lineage>
</organism>
<keyword evidence="2" id="KW-1185">Reference proteome</keyword>
<gene>
    <name evidence="1" type="ORF">BDZ85DRAFT_3966</name>
</gene>
<dbReference type="EMBL" id="ML992501">
    <property type="protein sequence ID" value="KAF2227479.1"/>
    <property type="molecule type" value="Genomic_DNA"/>
</dbReference>
<reference evidence="2" key="1">
    <citation type="journal article" date="2020" name="Stud. Mycol.">
        <title>101 Dothideomycetes genomes: A test case for predicting lifestyles and emergence of pathogens.</title>
        <authorList>
            <person name="Haridas S."/>
            <person name="Albert R."/>
            <person name="Binder M."/>
            <person name="Bloem J."/>
            <person name="LaButti K."/>
            <person name="Salamov A."/>
            <person name="Andreopoulos B."/>
            <person name="Baker S."/>
            <person name="Barry K."/>
            <person name="Bills G."/>
            <person name="Bluhm B."/>
            <person name="Cannon C."/>
            <person name="Castanera R."/>
            <person name="Culley D."/>
            <person name="Daum C."/>
            <person name="Ezra D."/>
            <person name="Gonzalez J."/>
            <person name="Henrissat B."/>
            <person name="Kuo A."/>
            <person name="Liang C."/>
            <person name="Lipzen A."/>
            <person name="Lutzoni F."/>
            <person name="Magnuson J."/>
            <person name="Mondo S."/>
            <person name="Nolan M."/>
            <person name="Ohm R."/>
            <person name="Pangilinan J."/>
            <person name="Park H.-J."/>
            <person name="Ramirez L."/>
            <person name="Alfaro M."/>
            <person name="Sun H."/>
            <person name="Tritt A."/>
            <person name="Yoshinaga Y."/>
            <person name="Zwiers L.-H."/>
            <person name="Turgeon B."/>
            <person name="Goodwin S."/>
            <person name="Spatafora J."/>
            <person name="Crous P."/>
            <person name="Grigoriev I."/>
        </authorList>
    </citation>
    <scope>NUCLEOTIDE SEQUENCE [LARGE SCALE GENOMIC DNA]</scope>
    <source>
        <strain evidence="2">CECT 20119</strain>
    </source>
</reference>
<dbReference type="Gene3D" id="3.10.180.10">
    <property type="entry name" value="2,3-Dihydroxybiphenyl 1,2-Dioxygenase, domain 1"/>
    <property type="match status" value="1"/>
</dbReference>
<dbReference type="AlphaFoldDB" id="A0A6A6GPI2"/>
<accession>A0A6A6GPI2</accession>
<name>A0A6A6GPI2_9PEZI</name>
<evidence type="ECO:0000313" key="1">
    <source>
        <dbReference type="EMBL" id="KAF2227479.1"/>
    </source>
</evidence>
<dbReference type="Proteomes" id="UP000799538">
    <property type="component" value="Unassembled WGS sequence"/>
</dbReference>
<dbReference type="PANTHER" id="PTHR35006">
    <property type="entry name" value="GLYOXALASE FAMILY PROTEIN (AFU_ORTHOLOGUE AFUA_5G14830)"/>
    <property type="match status" value="1"/>
</dbReference>
<protein>
    <submittedName>
        <fullName evidence="1">Uncharacterized protein</fullName>
    </submittedName>
</protein>
<proteinExistence type="predicted"/>
<dbReference type="OrthoDB" id="10249419at2759"/>
<dbReference type="PANTHER" id="PTHR35006:SF2">
    <property type="entry name" value="GLYOXALASE FAMILY PROTEIN (AFU_ORTHOLOGUE AFUA_5G14830)"/>
    <property type="match status" value="1"/>
</dbReference>
<sequence>MSAPLRLDHTSIFVPESKLDDVVKFLLASLGHMGFKEFMRPYPRLVGLGHQTAFFWIGALPPEDVDEKTVEAIAKANHIAFSATDDAQVDEWYKAAMEAGGIDNGKPGIREVYHKNYYAAFVRDPFLGIGWEVVNHASGL</sequence>
<dbReference type="InterPro" id="IPR029068">
    <property type="entry name" value="Glyas_Bleomycin-R_OHBP_Dase"/>
</dbReference>
<evidence type="ECO:0000313" key="2">
    <source>
        <dbReference type="Proteomes" id="UP000799538"/>
    </source>
</evidence>
<dbReference type="SUPFAM" id="SSF54593">
    <property type="entry name" value="Glyoxalase/Bleomycin resistance protein/Dihydroxybiphenyl dioxygenase"/>
    <property type="match status" value="1"/>
</dbReference>